<name>A0A8X6RF58_TRICX</name>
<evidence type="ECO:0000259" key="2">
    <source>
        <dbReference type="SMART" id="SM00343"/>
    </source>
</evidence>
<feature type="domain" description="CCHC-type" evidence="2">
    <location>
        <begin position="369"/>
        <end position="387"/>
    </location>
</feature>
<feature type="compositionally biased region" description="Polar residues" evidence="1">
    <location>
        <begin position="400"/>
        <end position="409"/>
    </location>
</feature>
<keyword evidence="4" id="KW-1185">Reference proteome</keyword>
<evidence type="ECO:0000313" key="4">
    <source>
        <dbReference type="Proteomes" id="UP000887159"/>
    </source>
</evidence>
<dbReference type="SMART" id="SM00343">
    <property type="entry name" value="ZnF_C2HC"/>
    <property type="match status" value="3"/>
</dbReference>
<comment type="caution">
    <text evidence="3">The sequence shown here is derived from an EMBL/GenBank/DDBJ whole genome shotgun (WGS) entry which is preliminary data.</text>
</comment>
<sequence length="409" mass="46793">MANLPTDMELELAESHRNATRTPSPQLTPCEQLKYSKAQLAKMETFRRCKQACVDALMMMPDHHPDEPFYVRALTELHDIEETMALAVSDIDSFEPCIIPGCPHHEKLLKIPSLKSTPDTNYSGKRKEISNFEYPPKKNCKKSTHFNNLENSGPVAHENPNGSNNSASQNTPQNQLPPPIMLFVEKNYKAQMAAITKAFPKIRSRLTGEFLKLYTDSAEERRMAVQHLKLLKFQFYTIKSKAERPIKVVLKGLPRNTNQEEIKQDLEILGFTPDRVNQLIGRKNKRPLPIFLITLPRNLDNLKIFDLKTLNYLSIRVEGYDGRGVTQCYTCNNFNHSSENCHLNPRCLKCGENHLTRDCPIKQKLETPYCINCNIYGHMANYRGCPHSPNPQKEPRKTTEILTPTFTIA</sequence>
<dbReference type="InterPro" id="IPR001878">
    <property type="entry name" value="Znf_CCHC"/>
</dbReference>
<feature type="compositionally biased region" description="Polar residues" evidence="1">
    <location>
        <begin position="160"/>
        <end position="174"/>
    </location>
</feature>
<organism evidence="3 4">
    <name type="scientific">Trichonephila clavipes</name>
    <name type="common">Golden silk orbweaver</name>
    <name type="synonym">Nephila clavipes</name>
    <dbReference type="NCBI Taxonomy" id="2585209"/>
    <lineage>
        <taxon>Eukaryota</taxon>
        <taxon>Metazoa</taxon>
        <taxon>Ecdysozoa</taxon>
        <taxon>Arthropoda</taxon>
        <taxon>Chelicerata</taxon>
        <taxon>Arachnida</taxon>
        <taxon>Araneae</taxon>
        <taxon>Araneomorphae</taxon>
        <taxon>Entelegynae</taxon>
        <taxon>Araneoidea</taxon>
        <taxon>Nephilidae</taxon>
        <taxon>Trichonephila</taxon>
    </lineage>
</organism>
<dbReference type="InterPro" id="IPR006579">
    <property type="entry name" value="Pre_C2HC_dom"/>
</dbReference>
<dbReference type="SUPFAM" id="SSF57756">
    <property type="entry name" value="Retrovirus zinc finger-like domains"/>
    <property type="match status" value="1"/>
</dbReference>
<feature type="domain" description="CCHC-type" evidence="2">
    <location>
        <begin position="327"/>
        <end position="343"/>
    </location>
</feature>
<feature type="region of interest" description="Disordered" evidence="1">
    <location>
        <begin position="387"/>
        <end position="409"/>
    </location>
</feature>
<dbReference type="GO" id="GO:0008270">
    <property type="term" value="F:zinc ion binding"/>
    <property type="evidence" value="ECO:0007669"/>
    <property type="project" value="InterPro"/>
</dbReference>
<feature type="region of interest" description="Disordered" evidence="1">
    <location>
        <begin position="143"/>
        <end position="178"/>
    </location>
</feature>
<dbReference type="AlphaFoldDB" id="A0A8X6RF58"/>
<proteinExistence type="predicted"/>
<accession>A0A8X6RF58</accession>
<dbReference type="Gene3D" id="4.10.60.10">
    <property type="entry name" value="Zinc finger, CCHC-type"/>
    <property type="match status" value="1"/>
</dbReference>
<dbReference type="Proteomes" id="UP000887159">
    <property type="component" value="Unassembled WGS sequence"/>
</dbReference>
<dbReference type="GO" id="GO:0003676">
    <property type="term" value="F:nucleic acid binding"/>
    <property type="evidence" value="ECO:0007669"/>
    <property type="project" value="InterPro"/>
</dbReference>
<reference evidence="3" key="1">
    <citation type="submission" date="2020-08" db="EMBL/GenBank/DDBJ databases">
        <title>Multicomponent nature underlies the extraordinary mechanical properties of spider dragline silk.</title>
        <authorList>
            <person name="Kono N."/>
            <person name="Nakamura H."/>
            <person name="Mori M."/>
            <person name="Yoshida Y."/>
            <person name="Ohtoshi R."/>
            <person name="Malay A.D."/>
            <person name="Moran D.A.P."/>
            <person name="Tomita M."/>
            <person name="Numata K."/>
            <person name="Arakawa K."/>
        </authorList>
    </citation>
    <scope>NUCLEOTIDE SEQUENCE</scope>
</reference>
<evidence type="ECO:0000313" key="3">
    <source>
        <dbReference type="EMBL" id="GFX91429.1"/>
    </source>
</evidence>
<gene>
    <name evidence="3" type="primary">ORF1</name>
    <name evidence="3" type="ORF">TNCV_3545121</name>
</gene>
<dbReference type="Pfam" id="PF07530">
    <property type="entry name" value="PRE_C2HC"/>
    <property type="match status" value="1"/>
</dbReference>
<protein>
    <submittedName>
        <fullName evidence="3">Nucleic-acid-binding protein from transposon X-element</fullName>
    </submittedName>
</protein>
<dbReference type="EMBL" id="BMAU01021132">
    <property type="protein sequence ID" value="GFX91429.1"/>
    <property type="molecule type" value="Genomic_DNA"/>
</dbReference>
<evidence type="ECO:0000256" key="1">
    <source>
        <dbReference type="SAM" id="MobiDB-lite"/>
    </source>
</evidence>
<dbReference type="InterPro" id="IPR036875">
    <property type="entry name" value="Znf_CCHC_sf"/>
</dbReference>
<feature type="domain" description="CCHC-type" evidence="2">
    <location>
        <begin position="346"/>
        <end position="361"/>
    </location>
</feature>